<dbReference type="Gene3D" id="3.30.910.20">
    <property type="entry name" value="Skp domain"/>
    <property type="match status" value="1"/>
</dbReference>
<dbReference type="Proteomes" id="UP000617634">
    <property type="component" value="Unassembled WGS sequence"/>
</dbReference>
<evidence type="ECO:0000256" key="2">
    <source>
        <dbReference type="SAM" id="SignalP"/>
    </source>
</evidence>
<name>A0A931HCJ7_9SPHN</name>
<feature type="region of interest" description="Disordered" evidence="1">
    <location>
        <begin position="192"/>
        <end position="226"/>
    </location>
</feature>
<dbReference type="RefSeq" id="WP_197162815.1">
    <property type="nucleotide sequence ID" value="NZ_JADZGI010000001.1"/>
</dbReference>
<gene>
    <name evidence="3" type="ORF">I5E68_08255</name>
</gene>
<evidence type="ECO:0000313" key="3">
    <source>
        <dbReference type="EMBL" id="MBH0112941.1"/>
    </source>
</evidence>
<dbReference type="SMART" id="SM00935">
    <property type="entry name" value="OmpH"/>
    <property type="match status" value="1"/>
</dbReference>
<keyword evidence="4" id="KW-1185">Reference proteome</keyword>
<evidence type="ECO:0000313" key="4">
    <source>
        <dbReference type="Proteomes" id="UP000617634"/>
    </source>
</evidence>
<keyword evidence="2" id="KW-0732">Signal</keyword>
<reference evidence="3" key="1">
    <citation type="submission" date="2020-11" db="EMBL/GenBank/DDBJ databases">
        <title>Novosphingobium aureum sp. nov., a marine bacterium isolated from sediment of a salt flat.</title>
        <authorList>
            <person name="Yoo Y."/>
            <person name="Kim J.-J."/>
        </authorList>
    </citation>
    <scope>NUCLEOTIDE SEQUENCE</scope>
    <source>
        <strain evidence="3">YJ-S2-02</strain>
    </source>
</reference>
<dbReference type="InterPro" id="IPR024930">
    <property type="entry name" value="Skp_dom_sf"/>
</dbReference>
<sequence length="226" mass="24325">MKTLLKTLALGTSIALASVAAQPALAQEGGTVVQGIAVADFERVIVNTNAFKTAEQQRQTTYKAQLDQARTRSDALNAQLKPLVDKFNADRQAANPNEAALQQQAQQIQQIQQAGQQELQQILAPVSLSRAYVSEQIEDKLNDAVKAAMNKKKISMLLNPEAIVAMNNGAYNLNQDILNELNTLIPSAQITPPAGWQPRQVREARAQQQAAAAAQQPAAAAQPVGR</sequence>
<organism evidence="3 4">
    <name type="scientific">Novosphingobium aureum</name>
    <dbReference type="NCBI Taxonomy" id="2792964"/>
    <lineage>
        <taxon>Bacteria</taxon>
        <taxon>Pseudomonadati</taxon>
        <taxon>Pseudomonadota</taxon>
        <taxon>Alphaproteobacteria</taxon>
        <taxon>Sphingomonadales</taxon>
        <taxon>Sphingomonadaceae</taxon>
        <taxon>Novosphingobium</taxon>
    </lineage>
</organism>
<dbReference type="AlphaFoldDB" id="A0A931HCJ7"/>
<dbReference type="InterPro" id="IPR005632">
    <property type="entry name" value="Chaperone_Skp"/>
</dbReference>
<feature type="signal peptide" evidence="2">
    <location>
        <begin position="1"/>
        <end position="26"/>
    </location>
</feature>
<protein>
    <submittedName>
        <fullName evidence="3">OmpH family outer membrane protein</fullName>
    </submittedName>
</protein>
<feature type="compositionally biased region" description="Low complexity" evidence="1">
    <location>
        <begin position="206"/>
        <end position="226"/>
    </location>
</feature>
<feature type="chain" id="PRO_5037505167" evidence="2">
    <location>
        <begin position="27"/>
        <end position="226"/>
    </location>
</feature>
<comment type="caution">
    <text evidence="3">The sequence shown here is derived from an EMBL/GenBank/DDBJ whole genome shotgun (WGS) entry which is preliminary data.</text>
</comment>
<dbReference type="Pfam" id="PF03938">
    <property type="entry name" value="OmpH"/>
    <property type="match status" value="1"/>
</dbReference>
<dbReference type="GO" id="GO:0051082">
    <property type="term" value="F:unfolded protein binding"/>
    <property type="evidence" value="ECO:0007669"/>
    <property type="project" value="InterPro"/>
</dbReference>
<dbReference type="SUPFAM" id="SSF111384">
    <property type="entry name" value="OmpH-like"/>
    <property type="match status" value="1"/>
</dbReference>
<proteinExistence type="predicted"/>
<evidence type="ECO:0000256" key="1">
    <source>
        <dbReference type="SAM" id="MobiDB-lite"/>
    </source>
</evidence>
<accession>A0A931HCJ7</accession>
<dbReference type="EMBL" id="JADZGI010000001">
    <property type="protein sequence ID" value="MBH0112941.1"/>
    <property type="molecule type" value="Genomic_DNA"/>
</dbReference>